<gene>
    <name evidence="1" type="ORF">B0F90DRAFT_1820119</name>
</gene>
<dbReference type="AlphaFoldDB" id="A0AAD4LZC0"/>
<name>A0AAD4LZC0_9AGAM</name>
<evidence type="ECO:0000313" key="2">
    <source>
        <dbReference type="Proteomes" id="UP001203297"/>
    </source>
</evidence>
<proteinExistence type="predicted"/>
<sequence length="93" mass="10540">MHITRPSERARRADVILKEAMKQLEQNKDIVGIDNYNMAMGWLTAAGDLRDGLENKNAFGRLQQSQIYLDKAQETNSPLDVIDPTNIPTFLHS</sequence>
<protein>
    <submittedName>
        <fullName evidence="1">Uncharacterized protein</fullName>
    </submittedName>
</protein>
<comment type="caution">
    <text evidence="1">The sequence shown here is derived from an EMBL/GenBank/DDBJ whole genome shotgun (WGS) entry which is preliminary data.</text>
</comment>
<accession>A0AAD4LZC0</accession>
<evidence type="ECO:0000313" key="1">
    <source>
        <dbReference type="EMBL" id="KAI0296103.1"/>
    </source>
</evidence>
<dbReference type="EMBL" id="WTXG01000051">
    <property type="protein sequence ID" value="KAI0296103.1"/>
    <property type="molecule type" value="Genomic_DNA"/>
</dbReference>
<dbReference type="Proteomes" id="UP001203297">
    <property type="component" value="Unassembled WGS sequence"/>
</dbReference>
<reference evidence="1" key="1">
    <citation type="journal article" date="2022" name="New Phytol.">
        <title>Evolutionary transition to the ectomycorrhizal habit in the genomes of a hyperdiverse lineage of mushroom-forming fungi.</title>
        <authorList>
            <person name="Looney B."/>
            <person name="Miyauchi S."/>
            <person name="Morin E."/>
            <person name="Drula E."/>
            <person name="Courty P.E."/>
            <person name="Kohler A."/>
            <person name="Kuo A."/>
            <person name="LaButti K."/>
            <person name="Pangilinan J."/>
            <person name="Lipzen A."/>
            <person name="Riley R."/>
            <person name="Andreopoulos W."/>
            <person name="He G."/>
            <person name="Johnson J."/>
            <person name="Nolan M."/>
            <person name="Tritt A."/>
            <person name="Barry K.W."/>
            <person name="Grigoriev I.V."/>
            <person name="Nagy L.G."/>
            <person name="Hibbett D."/>
            <person name="Henrissat B."/>
            <person name="Matheny P.B."/>
            <person name="Labbe J."/>
            <person name="Martin F.M."/>
        </authorList>
    </citation>
    <scope>NUCLEOTIDE SEQUENCE</scope>
    <source>
        <strain evidence="1">BPL690</strain>
    </source>
</reference>
<keyword evidence="2" id="KW-1185">Reference proteome</keyword>
<organism evidence="1 2">
    <name type="scientific">Multifurca ochricompacta</name>
    <dbReference type="NCBI Taxonomy" id="376703"/>
    <lineage>
        <taxon>Eukaryota</taxon>
        <taxon>Fungi</taxon>
        <taxon>Dikarya</taxon>
        <taxon>Basidiomycota</taxon>
        <taxon>Agaricomycotina</taxon>
        <taxon>Agaricomycetes</taxon>
        <taxon>Russulales</taxon>
        <taxon>Russulaceae</taxon>
        <taxon>Multifurca</taxon>
    </lineage>
</organism>